<dbReference type="EMBL" id="CP071503">
    <property type="protein sequence ID" value="QSX33109.1"/>
    <property type="molecule type" value="Genomic_DNA"/>
</dbReference>
<evidence type="ECO:0000313" key="2">
    <source>
        <dbReference type="Proteomes" id="UP000662770"/>
    </source>
</evidence>
<reference evidence="1 2" key="1">
    <citation type="submission" date="2021-03" db="EMBL/GenBank/DDBJ databases">
        <title>Novel species identification of genus Shewanella.</title>
        <authorList>
            <person name="Liu G."/>
            <person name="Zhang Q."/>
        </authorList>
    </citation>
    <scope>NUCLEOTIDE SEQUENCE [LARGE SCALE GENOMIC DNA]</scope>
    <source>
        <strain evidence="1 2">FJAT-51800</strain>
    </source>
</reference>
<evidence type="ECO:0000313" key="1">
    <source>
        <dbReference type="EMBL" id="QSX33109.1"/>
    </source>
</evidence>
<sequence length="111" mass="12942">MAIKNNPQFQWPALHLTQQADELLVLESEADLTAYFGEELQLLLSYDRIIDSLQQQFIWLNNQWQQLEDSVDLQWLQQRVQYHFAAANVCCISKFTLSNVEDVIDLVKSIA</sequence>
<dbReference type="Proteomes" id="UP000662770">
    <property type="component" value="Chromosome"/>
</dbReference>
<keyword evidence="2" id="KW-1185">Reference proteome</keyword>
<dbReference type="InterPro" id="IPR025284">
    <property type="entry name" value="DUF4144"/>
</dbReference>
<dbReference type="Pfam" id="PF13642">
    <property type="entry name" value="DUF4144"/>
    <property type="match status" value="1"/>
</dbReference>
<dbReference type="RefSeq" id="WP_207354345.1">
    <property type="nucleotide sequence ID" value="NZ_CP071503.1"/>
</dbReference>
<gene>
    <name evidence="1" type="ORF">JYB87_15470</name>
</gene>
<protein>
    <submittedName>
        <fullName evidence="1">Uncharacterized protein</fullName>
    </submittedName>
</protein>
<proteinExistence type="predicted"/>
<dbReference type="Gene3D" id="1.10.8.650">
    <property type="entry name" value="Uncharacterised protein PF13642 yp_926445, C-terminal domain"/>
    <property type="match status" value="1"/>
</dbReference>
<name>A0ABX7QPC0_9GAMM</name>
<organism evidence="1 2">
    <name type="scientific">Shewanella avicenniae</name>
    <dbReference type="NCBI Taxonomy" id="2814294"/>
    <lineage>
        <taxon>Bacteria</taxon>
        <taxon>Pseudomonadati</taxon>
        <taxon>Pseudomonadota</taxon>
        <taxon>Gammaproteobacteria</taxon>
        <taxon>Alteromonadales</taxon>
        <taxon>Shewanellaceae</taxon>
        <taxon>Shewanella</taxon>
    </lineage>
</organism>
<accession>A0ABX7QPC0</accession>
<dbReference type="Gene3D" id="2.40.10.320">
    <property type="entry name" value="Uncharacterised protein PF13642 yp_926445, N-terminal domain"/>
    <property type="match status" value="1"/>
</dbReference>